<comment type="function">
    <text evidence="6">One of the primary rRNA binding proteins, it binds specifically to the 5'-end of 16S ribosomal RNA.</text>
</comment>
<name>A0A1G1W2K9_9BACT</name>
<dbReference type="GO" id="GO:0003735">
    <property type="term" value="F:structural constituent of ribosome"/>
    <property type="evidence" value="ECO:0007669"/>
    <property type="project" value="InterPro"/>
</dbReference>
<dbReference type="STRING" id="1802591.A2113_01155"/>
<dbReference type="CDD" id="cd00364">
    <property type="entry name" value="Ribosomal_uS17"/>
    <property type="match status" value="1"/>
</dbReference>
<dbReference type="Gene3D" id="2.40.50.140">
    <property type="entry name" value="Nucleic acid-binding proteins"/>
    <property type="match status" value="1"/>
</dbReference>
<dbReference type="SUPFAM" id="SSF50249">
    <property type="entry name" value="Nucleic acid-binding proteins"/>
    <property type="match status" value="1"/>
</dbReference>
<dbReference type="InterPro" id="IPR000266">
    <property type="entry name" value="Ribosomal_uS17"/>
</dbReference>
<evidence type="ECO:0000256" key="2">
    <source>
        <dbReference type="ARBA" id="ARBA00022730"/>
    </source>
</evidence>
<evidence type="ECO:0000256" key="1">
    <source>
        <dbReference type="ARBA" id="ARBA00010254"/>
    </source>
</evidence>
<accession>A0A1G1W2K9</accession>
<evidence type="ECO:0000313" key="7">
    <source>
        <dbReference type="EMBL" id="OGY21915.1"/>
    </source>
</evidence>
<dbReference type="PANTHER" id="PTHR10744">
    <property type="entry name" value="40S RIBOSOMAL PROTEIN S11 FAMILY MEMBER"/>
    <property type="match status" value="1"/>
</dbReference>
<organism evidence="7 8">
    <name type="scientific">Candidatus Woykebacteria bacterium GWA1_44_8</name>
    <dbReference type="NCBI Taxonomy" id="1802591"/>
    <lineage>
        <taxon>Bacteria</taxon>
        <taxon>Candidatus Woykeibacteriota</taxon>
    </lineage>
</organism>
<comment type="caution">
    <text evidence="7">The sequence shown here is derived from an EMBL/GenBank/DDBJ whole genome shotgun (WGS) entry which is preliminary data.</text>
</comment>
<dbReference type="InterPro" id="IPR012340">
    <property type="entry name" value="NA-bd_OB-fold"/>
</dbReference>
<keyword evidence="4 6" id="KW-0689">Ribosomal protein</keyword>
<gene>
    <name evidence="6" type="primary">rpsQ</name>
    <name evidence="7" type="ORF">A2113_01155</name>
</gene>
<evidence type="ECO:0000313" key="8">
    <source>
        <dbReference type="Proteomes" id="UP000176299"/>
    </source>
</evidence>
<evidence type="ECO:0000256" key="4">
    <source>
        <dbReference type="ARBA" id="ARBA00022980"/>
    </source>
</evidence>
<dbReference type="Pfam" id="PF00366">
    <property type="entry name" value="Ribosomal_S17"/>
    <property type="match status" value="1"/>
</dbReference>
<proteinExistence type="inferred from homology"/>
<dbReference type="GO" id="GO:0022627">
    <property type="term" value="C:cytosolic small ribosomal subunit"/>
    <property type="evidence" value="ECO:0007669"/>
    <property type="project" value="TreeGrafter"/>
</dbReference>
<comment type="subunit">
    <text evidence="6">Part of the 30S ribosomal subunit.</text>
</comment>
<keyword evidence="2 6" id="KW-0699">rRNA-binding</keyword>
<dbReference type="InterPro" id="IPR019984">
    <property type="entry name" value="Ribosomal_uS17_bact/chlr"/>
</dbReference>
<evidence type="ECO:0000256" key="6">
    <source>
        <dbReference type="HAMAP-Rule" id="MF_01345"/>
    </source>
</evidence>
<dbReference type="AlphaFoldDB" id="A0A1G1W2K9"/>
<dbReference type="GO" id="GO:0006412">
    <property type="term" value="P:translation"/>
    <property type="evidence" value="ECO:0007669"/>
    <property type="project" value="UniProtKB-UniRule"/>
</dbReference>
<protein>
    <recommendedName>
        <fullName evidence="6">Small ribosomal subunit protein uS17</fullName>
    </recommendedName>
</protein>
<dbReference type="HAMAP" id="MF_01345_B">
    <property type="entry name" value="Ribosomal_uS17_B"/>
    <property type="match status" value="1"/>
</dbReference>
<dbReference type="NCBIfam" id="NF004123">
    <property type="entry name" value="PRK05610.1"/>
    <property type="match status" value="1"/>
</dbReference>
<dbReference type="GO" id="GO:0019843">
    <property type="term" value="F:rRNA binding"/>
    <property type="evidence" value="ECO:0007669"/>
    <property type="project" value="UniProtKB-UniRule"/>
</dbReference>
<keyword evidence="3 6" id="KW-0694">RNA-binding</keyword>
<dbReference type="EMBL" id="MHCN01000010">
    <property type="protein sequence ID" value="OGY21915.1"/>
    <property type="molecule type" value="Genomic_DNA"/>
</dbReference>
<dbReference type="PRINTS" id="PR00973">
    <property type="entry name" value="RIBOSOMALS17"/>
</dbReference>
<evidence type="ECO:0000256" key="5">
    <source>
        <dbReference type="ARBA" id="ARBA00023274"/>
    </source>
</evidence>
<dbReference type="Proteomes" id="UP000176299">
    <property type="component" value="Unassembled WGS sequence"/>
</dbReference>
<dbReference type="PANTHER" id="PTHR10744:SF1">
    <property type="entry name" value="SMALL RIBOSOMAL SUBUNIT PROTEIN US17M"/>
    <property type="match status" value="1"/>
</dbReference>
<evidence type="ECO:0000256" key="3">
    <source>
        <dbReference type="ARBA" id="ARBA00022884"/>
    </source>
</evidence>
<sequence>MELIGRVVSTKMQKTAVVEVERLVTHPRYKKRIRQRKKLQAHNELGVKIGDVVKIISNRPLSKAKHFIIKEIVER</sequence>
<reference evidence="7 8" key="1">
    <citation type="journal article" date="2016" name="Nat. Commun.">
        <title>Thousands of microbial genomes shed light on interconnected biogeochemical processes in an aquifer system.</title>
        <authorList>
            <person name="Anantharaman K."/>
            <person name="Brown C.T."/>
            <person name="Hug L.A."/>
            <person name="Sharon I."/>
            <person name="Castelle C.J."/>
            <person name="Probst A.J."/>
            <person name="Thomas B.C."/>
            <person name="Singh A."/>
            <person name="Wilkins M.J."/>
            <person name="Karaoz U."/>
            <person name="Brodie E.L."/>
            <person name="Williams K.H."/>
            <person name="Hubbard S.S."/>
            <person name="Banfield J.F."/>
        </authorList>
    </citation>
    <scope>NUCLEOTIDE SEQUENCE [LARGE SCALE GENOMIC DNA]</scope>
</reference>
<keyword evidence="5 6" id="KW-0687">Ribonucleoprotein</keyword>
<comment type="similarity">
    <text evidence="1 6">Belongs to the universal ribosomal protein uS17 family.</text>
</comment>